<proteinExistence type="predicted"/>
<dbReference type="SUPFAM" id="SSF55811">
    <property type="entry name" value="Nudix"/>
    <property type="match status" value="1"/>
</dbReference>
<evidence type="ECO:0000313" key="1">
    <source>
        <dbReference type="EMBL" id="QHT97924.1"/>
    </source>
</evidence>
<dbReference type="EMBL" id="MN740284">
    <property type="protein sequence ID" value="QHT97924.1"/>
    <property type="molecule type" value="Genomic_DNA"/>
</dbReference>
<reference evidence="1" key="1">
    <citation type="journal article" date="2020" name="Nature">
        <title>Giant virus diversity and host interactions through global metagenomics.</title>
        <authorList>
            <person name="Schulz F."/>
            <person name="Roux S."/>
            <person name="Paez-Espino D."/>
            <person name="Jungbluth S."/>
            <person name="Walsh D.A."/>
            <person name="Denef V.J."/>
            <person name="McMahon K.D."/>
            <person name="Konstantinidis K.T."/>
            <person name="Eloe-Fadrosh E.A."/>
            <person name="Kyrpides N.C."/>
            <person name="Woyke T."/>
        </authorList>
    </citation>
    <scope>NUCLEOTIDE SEQUENCE</scope>
    <source>
        <strain evidence="1">GVMAG-M-3300025572-1</strain>
    </source>
</reference>
<sequence>MLATQTFPSAIEGRLDPAPLSLISHAQSESTNIFAVIPRKHKKQKPISRGFYENSRLTRVHQLNLEDPMIKNIPRAGVLFYTSINDELHLCFGKDARSGDLTDFGGGRRHRESPIKCAVREGNEESRYAFGEIKPEQVQGFFCLYSSNMLIIFIPVISPNDVDIRQITDLNFKSKQFLSKKQVRSKCFNEVSEIIWLNEAQIDNLFSERPSMQMFAKVRRFIYSCVEFSQSATIMKNILRTTIKQPPEPPRSTPIVSSEATSSWWNTSRVVERASIVRARPATQALPSFSVSRLEDAFQDIALVREDRETTDAKRIMKTVRTSC</sequence>
<organism evidence="1">
    <name type="scientific">viral metagenome</name>
    <dbReference type="NCBI Taxonomy" id="1070528"/>
    <lineage>
        <taxon>unclassified sequences</taxon>
        <taxon>metagenomes</taxon>
        <taxon>organismal metagenomes</taxon>
    </lineage>
</organism>
<protein>
    <recommendedName>
        <fullName evidence="2">Nudix hydrolase domain-containing protein</fullName>
    </recommendedName>
</protein>
<accession>A0A6C0IX70</accession>
<name>A0A6C0IX70_9ZZZZ</name>
<dbReference type="Gene3D" id="3.90.79.10">
    <property type="entry name" value="Nucleoside Triphosphate Pyrophosphohydrolase"/>
    <property type="match status" value="1"/>
</dbReference>
<evidence type="ECO:0008006" key="2">
    <source>
        <dbReference type="Google" id="ProtNLM"/>
    </source>
</evidence>
<dbReference type="AlphaFoldDB" id="A0A6C0IX70"/>
<dbReference type="InterPro" id="IPR015797">
    <property type="entry name" value="NUDIX_hydrolase-like_dom_sf"/>
</dbReference>